<dbReference type="RefSeq" id="WP_349242456.1">
    <property type="nucleotide sequence ID" value="NZ_JAVTTO010000004.1"/>
</dbReference>
<dbReference type="EMBL" id="JAVTTO010000004">
    <property type="protein sequence ID" value="MDT7833207.1"/>
    <property type="molecule type" value="Genomic_DNA"/>
</dbReference>
<protein>
    <recommendedName>
        <fullName evidence="3">DUF1579 domain-containing protein</fullName>
    </recommendedName>
</protein>
<keyword evidence="2" id="KW-1185">Reference proteome</keyword>
<evidence type="ECO:0000313" key="2">
    <source>
        <dbReference type="Proteomes" id="UP001257277"/>
    </source>
</evidence>
<dbReference type="Proteomes" id="UP001257277">
    <property type="component" value="Unassembled WGS sequence"/>
</dbReference>
<proteinExistence type="predicted"/>
<reference evidence="1 2" key="1">
    <citation type="submission" date="2023-09" db="EMBL/GenBank/DDBJ databases">
        <title>Novel taxa isolated from Blanes Bay.</title>
        <authorList>
            <person name="Rey-Velasco X."/>
            <person name="Lucena T."/>
        </authorList>
    </citation>
    <scope>NUCLEOTIDE SEQUENCE [LARGE SCALE GENOMIC DNA]</scope>
    <source>
        <strain evidence="1 2">S356</strain>
    </source>
</reference>
<gene>
    <name evidence="1" type="ORF">RQM59_12490</name>
</gene>
<comment type="caution">
    <text evidence="1">The sequence shown here is derived from an EMBL/GenBank/DDBJ whole genome shotgun (WGS) entry which is preliminary data.</text>
</comment>
<evidence type="ECO:0008006" key="3">
    <source>
        <dbReference type="Google" id="ProtNLM"/>
    </source>
</evidence>
<organism evidence="1 2">
    <name type="scientific">Asprobacillus argus</name>
    <dbReference type="NCBI Taxonomy" id="3076534"/>
    <lineage>
        <taxon>Bacteria</taxon>
        <taxon>Pseudomonadati</taxon>
        <taxon>Bacteroidota</taxon>
        <taxon>Flavobacteriia</taxon>
        <taxon>Flavobacteriales</taxon>
        <taxon>Flavobacteriaceae</taxon>
        <taxon>Asprobacillus</taxon>
    </lineage>
</organism>
<sequence>MINIHNFDFLIGTWNVTNRRLKERLCGSDDWEEFQAHMETKPILNGLGLMDEMKSDHFGDTFIGLSIRMLNPKTGTWKIYWADTANPALLLKEQVVGTFSDGIGTFYGEEYYQGKKYKLRFLWKKEALDTAKWEQAYFDENNQEWETNWTMLFKAVKK</sequence>
<name>A0ABU3LHY8_9FLAO</name>
<accession>A0ABU3LHY8</accession>
<evidence type="ECO:0000313" key="1">
    <source>
        <dbReference type="EMBL" id="MDT7833207.1"/>
    </source>
</evidence>